<reference evidence="1 2" key="1">
    <citation type="submission" date="2024-01" db="EMBL/GenBank/DDBJ databases">
        <title>The genomes of 5 underutilized Papilionoideae crops provide insights into root nodulation and disease resistanc.</title>
        <authorList>
            <person name="Jiang F."/>
        </authorList>
    </citation>
    <scope>NUCLEOTIDE SEQUENCE [LARGE SCALE GENOMIC DNA]</scope>
    <source>
        <strain evidence="1">DUOXIRENSHENG_FW03</strain>
        <tissue evidence="1">Leaves</tissue>
    </source>
</reference>
<name>A0AAN9NY13_PSOTE</name>
<organism evidence="1 2">
    <name type="scientific">Psophocarpus tetragonolobus</name>
    <name type="common">Winged bean</name>
    <name type="synonym">Dolichos tetragonolobus</name>
    <dbReference type="NCBI Taxonomy" id="3891"/>
    <lineage>
        <taxon>Eukaryota</taxon>
        <taxon>Viridiplantae</taxon>
        <taxon>Streptophyta</taxon>
        <taxon>Embryophyta</taxon>
        <taxon>Tracheophyta</taxon>
        <taxon>Spermatophyta</taxon>
        <taxon>Magnoliopsida</taxon>
        <taxon>eudicotyledons</taxon>
        <taxon>Gunneridae</taxon>
        <taxon>Pentapetalae</taxon>
        <taxon>rosids</taxon>
        <taxon>fabids</taxon>
        <taxon>Fabales</taxon>
        <taxon>Fabaceae</taxon>
        <taxon>Papilionoideae</taxon>
        <taxon>50 kb inversion clade</taxon>
        <taxon>NPAAA clade</taxon>
        <taxon>indigoferoid/millettioid clade</taxon>
        <taxon>Phaseoleae</taxon>
        <taxon>Psophocarpus</taxon>
    </lineage>
</organism>
<sequence length="81" mass="8912">MREERGPRADWTVQCMSGLRGERPTVGDGTWKRGANPAVGDGSWFTLGCDVNLSNLAGERFILGWTEEAQSPEVSKVSWTL</sequence>
<gene>
    <name evidence="1" type="ORF">VNO78_33757</name>
</gene>
<protein>
    <submittedName>
        <fullName evidence="1">Uncharacterized protein</fullName>
    </submittedName>
</protein>
<dbReference type="AlphaFoldDB" id="A0AAN9NY13"/>
<dbReference type="EMBL" id="JAYMYS010000009">
    <property type="protein sequence ID" value="KAK7381226.1"/>
    <property type="molecule type" value="Genomic_DNA"/>
</dbReference>
<comment type="caution">
    <text evidence="1">The sequence shown here is derived from an EMBL/GenBank/DDBJ whole genome shotgun (WGS) entry which is preliminary data.</text>
</comment>
<evidence type="ECO:0000313" key="2">
    <source>
        <dbReference type="Proteomes" id="UP001386955"/>
    </source>
</evidence>
<accession>A0AAN9NY13</accession>
<proteinExistence type="predicted"/>
<dbReference type="Proteomes" id="UP001386955">
    <property type="component" value="Unassembled WGS sequence"/>
</dbReference>
<keyword evidence="2" id="KW-1185">Reference proteome</keyword>
<evidence type="ECO:0000313" key="1">
    <source>
        <dbReference type="EMBL" id="KAK7381226.1"/>
    </source>
</evidence>